<comment type="similarity">
    <text evidence="2">Belongs to the MipA/OmpV family.</text>
</comment>
<name>A0ABV0BAC4_9SPHN</name>
<reference evidence="7 8" key="1">
    <citation type="submission" date="2024-05" db="EMBL/GenBank/DDBJ databases">
        <title>Sphingomonas sp. HF-S3 16S ribosomal RNA gene Genome sequencing and assembly.</title>
        <authorList>
            <person name="Lee H."/>
        </authorList>
    </citation>
    <scope>NUCLEOTIDE SEQUENCE [LARGE SCALE GENOMIC DNA]</scope>
    <source>
        <strain evidence="7 8">HF-S3</strain>
    </source>
</reference>
<organism evidence="7 8">
    <name type="scientific">Sphingomonas rustica</name>
    <dbReference type="NCBI Taxonomy" id="3103142"/>
    <lineage>
        <taxon>Bacteria</taxon>
        <taxon>Pseudomonadati</taxon>
        <taxon>Pseudomonadota</taxon>
        <taxon>Alphaproteobacteria</taxon>
        <taxon>Sphingomonadales</taxon>
        <taxon>Sphingomonadaceae</taxon>
        <taxon>Sphingomonas</taxon>
    </lineage>
</organism>
<evidence type="ECO:0000256" key="4">
    <source>
        <dbReference type="ARBA" id="ARBA00023136"/>
    </source>
</evidence>
<feature type="chain" id="PRO_5046356453" evidence="6">
    <location>
        <begin position="21"/>
        <end position="294"/>
    </location>
</feature>
<dbReference type="PANTHER" id="PTHR38776:SF1">
    <property type="entry name" value="MLTA-INTERACTING PROTEIN-RELATED"/>
    <property type="match status" value="1"/>
</dbReference>
<sequence length="294" mass="30736">MTYRAVLLLPALLIAAPAFAQDDDAPAPAPTSAPGGIDPEKLNGDSLRIGVVAGVTPSYEGSDDLVFAAVPGIQGRVSGINFGLRGNRAYADLIPTEGGPGWDFQAGPIVSVNFNRARRSAIRDPQVRALPIRKLAVEVGGYVGIGKQGVFTSDYDKLSVSVAYTHDIAGIHKSEVITPSIDYGTPLSTKAFVGLNLSANYVGDGYARTYFGVNSPAEAAASGLPQFDAKKGWKDWTLSGVGVVSLTGDLTGGLGLMGLVSYRRMLEDAARSPLTSIAGSKDQWTAMGGLVWTF</sequence>
<evidence type="ECO:0000313" key="8">
    <source>
        <dbReference type="Proteomes" id="UP001427805"/>
    </source>
</evidence>
<keyword evidence="8" id="KW-1185">Reference proteome</keyword>
<keyword evidence="5" id="KW-0998">Cell outer membrane</keyword>
<dbReference type="RefSeq" id="WP_346247546.1">
    <property type="nucleotide sequence ID" value="NZ_JBDIZK010000009.1"/>
</dbReference>
<protein>
    <submittedName>
        <fullName evidence="7">MipA/OmpV family protein</fullName>
    </submittedName>
</protein>
<evidence type="ECO:0000256" key="2">
    <source>
        <dbReference type="ARBA" id="ARBA00005722"/>
    </source>
</evidence>
<accession>A0ABV0BAC4</accession>
<dbReference type="Proteomes" id="UP001427805">
    <property type="component" value="Unassembled WGS sequence"/>
</dbReference>
<keyword evidence="4" id="KW-0472">Membrane</keyword>
<comment type="caution">
    <text evidence="7">The sequence shown here is derived from an EMBL/GenBank/DDBJ whole genome shotgun (WGS) entry which is preliminary data.</text>
</comment>
<feature type="signal peptide" evidence="6">
    <location>
        <begin position="1"/>
        <end position="20"/>
    </location>
</feature>
<gene>
    <name evidence="7" type="ORF">TPR58_15185</name>
</gene>
<dbReference type="InterPro" id="IPR010583">
    <property type="entry name" value="MipA"/>
</dbReference>
<comment type="subcellular location">
    <subcellularLocation>
        <location evidence="1">Cell outer membrane</location>
    </subcellularLocation>
</comment>
<dbReference type="Pfam" id="PF06629">
    <property type="entry name" value="MipA"/>
    <property type="match status" value="1"/>
</dbReference>
<dbReference type="EMBL" id="JBDIZK010000009">
    <property type="protein sequence ID" value="MEN3748518.1"/>
    <property type="molecule type" value="Genomic_DNA"/>
</dbReference>
<dbReference type="PANTHER" id="PTHR38776">
    <property type="entry name" value="MLTA-INTERACTING PROTEIN-RELATED"/>
    <property type="match status" value="1"/>
</dbReference>
<evidence type="ECO:0000313" key="7">
    <source>
        <dbReference type="EMBL" id="MEN3748518.1"/>
    </source>
</evidence>
<keyword evidence="3 6" id="KW-0732">Signal</keyword>
<proteinExistence type="inferred from homology"/>
<evidence type="ECO:0000256" key="1">
    <source>
        <dbReference type="ARBA" id="ARBA00004442"/>
    </source>
</evidence>
<evidence type="ECO:0000256" key="3">
    <source>
        <dbReference type="ARBA" id="ARBA00022729"/>
    </source>
</evidence>
<evidence type="ECO:0000256" key="6">
    <source>
        <dbReference type="SAM" id="SignalP"/>
    </source>
</evidence>
<evidence type="ECO:0000256" key="5">
    <source>
        <dbReference type="ARBA" id="ARBA00023237"/>
    </source>
</evidence>